<feature type="domain" description="Heterokaryon incompatibility" evidence="1">
    <location>
        <begin position="207"/>
        <end position="353"/>
    </location>
</feature>
<dbReference type="Pfam" id="PF06985">
    <property type="entry name" value="HET"/>
    <property type="match status" value="1"/>
</dbReference>
<dbReference type="PANTHER" id="PTHR33112:SF16">
    <property type="entry name" value="HETEROKARYON INCOMPATIBILITY DOMAIN-CONTAINING PROTEIN"/>
    <property type="match status" value="1"/>
</dbReference>
<gene>
    <name evidence="2" type="ORF">CSHISOI_06450</name>
</gene>
<dbReference type="Proteomes" id="UP000326340">
    <property type="component" value="Unassembled WGS sequence"/>
</dbReference>
<keyword evidence="3" id="KW-1185">Reference proteome</keyword>
<organism evidence="2 3">
    <name type="scientific">Colletotrichum shisoi</name>
    <dbReference type="NCBI Taxonomy" id="2078593"/>
    <lineage>
        <taxon>Eukaryota</taxon>
        <taxon>Fungi</taxon>
        <taxon>Dikarya</taxon>
        <taxon>Ascomycota</taxon>
        <taxon>Pezizomycotina</taxon>
        <taxon>Sordariomycetes</taxon>
        <taxon>Hypocreomycetidae</taxon>
        <taxon>Glomerellales</taxon>
        <taxon>Glomerellaceae</taxon>
        <taxon>Colletotrichum</taxon>
        <taxon>Colletotrichum destructivum species complex</taxon>
    </lineage>
</organism>
<dbReference type="AlphaFoldDB" id="A0A5Q4BPT7"/>
<dbReference type="OrthoDB" id="3486565at2759"/>
<proteinExistence type="predicted"/>
<comment type="caution">
    <text evidence="2">The sequence shown here is derived from an EMBL/GenBank/DDBJ whole genome shotgun (WGS) entry which is preliminary data.</text>
</comment>
<evidence type="ECO:0000313" key="2">
    <source>
        <dbReference type="EMBL" id="TQN69015.1"/>
    </source>
</evidence>
<evidence type="ECO:0000313" key="3">
    <source>
        <dbReference type="Proteomes" id="UP000326340"/>
    </source>
</evidence>
<protein>
    <recommendedName>
        <fullName evidence="1">Heterokaryon incompatibility domain-containing protein</fullName>
    </recommendedName>
</protein>
<accession>A0A5Q4BPT7</accession>
<dbReference type="PANTHER" id="PTHR33112">
    <property type="entry name" value="DOMAIN PROTEIN, PUTATIVE-RELATED"/>
    <property type="match status" value="1"/>
</dbReference>
<dbReference type="EMBL" id="PUHP01000590">
    <property type="protein sequence ID" value="TQN69015.1"/>
    <property type="molecule type" value="Genomic_DNA"/>
</dbReference>
<sequence length="664" mass="73067">MDLCERCQRIDLHSLPPALDTTADGYPLATLSQIVQGAASACSFCRIVTSCLYNFAQHAEYLTETTGPVAAHADTVLRLRQGVPDRGDGGKLGGVQLLGPGSLKTNIPLYAKKDSPAWLDGDILESNLCMPLDPHGLKPSQFVKKRMDICMSQHEQCRVSFSGHDAERQPPVPPRRLLSVIPSKQENPPPDIRLLEIAKASGLAVQYAALSHCWGPPEKRPPCTLRGNLEKHKESIPWAALSQTFRDACGLCADLGIGHLWIDSLCIIQDDAADWETEAAVMGLTYEQASLVIAASAAADSSQGLFGVRRRNEFAQLRHKGRRDSGVYAYQSRSPKYHVDNGPLNARAWVLQEYILARRAAHFTRWGVVWTCCRDPAVAVDEYDGGSGGGRSSVHQIPHTWENVVRDYSRRGLTYKSDKLVAVRGLAAAWGERQGKTPFCGLVLEDMPLGLAWFWSGHGGEKLVRDVVGGVPSWSWASVTGRVDFPMRENEEATPGMAVVSGPIRPADQVRCPGGLVFDGSLVKEVDARIGPFECLPSYIEDLRAIDPASEPLRHLVPGSTAWCSHTNHDEQFYMLVDRQRGNIGWCAFDEKAEAAGPISCLPLFKESVRPWYMPPVDTAEPFCMWCLVVRRAGKGDGFERVGWGRVLDPSWIEGGQREEVLLI</sequence>
<dbReference type="InterPro" id="IPR010730">
    <property type="entry name" value="HET"/>
</dbReference>
<reference evidence="2 3" key="1">
    <citation type="journal article" date="2019" name="Sci. Rep.">
        <title>Colletotrichum shisoi sp. nov., an anthracnose pathogen of Perilla frutescens in Japan: molecular phylogenetic, morphological and genomic evidence.</title>
        <authorList>
            <person name="Gan P."/>
            <person name="Tsushima A."/>
            <person name="Hiroyama R."/>
            <person name="Narusaka M."/>
            <person name="Takano Y."/>
            <person name="Narusaka Y."/>
            <person name="Kawaradani M."/>
            <person name="Damm U."/>
            <person name="Shirasu K."/>
        </authorList>
    </citation>
    <scope>NUCLEOTIDE SEQUENCE [LARGE SCALE GENOMIC DNA]</scope>
    <source>
        <strain evidence="2 3">PG-2018a</strain>
    </source>
</reference>
<name>A0A5Q4BPT7_9PEZI</name>
<evidence type="ECO:0000259" key="1">
    <source>
        <dbReference type="Pfam" id="PF06985"/>
    </source>
</evidence>